<keyword evidence="3 7" id="KW-0547">Nucleotide-binding</keyword>
<evidence type="ECO:0000313" key="10">
    <source>
        <dbReference type="EMBL" id="NDW16141.1"/>
    </source>
</evidence>
<organism evidence="10 11">
    <name type="scientific">Alteromonas genovensis</name>
    <dbReference type="NCBI Taxonomy" id="471225"/>
    <lineage>
        <taxon>Bacteria</taxon>
        <taxon>Pseudomonadati</taxon>
        <taxon>Pseudomonadota</taxon>
        <taxon>Gammaproteobacteria</taxon>
        <taxon>Alteromonadales</taxon>
        <taxon>Alteromonadaceae</taxon>
        <taxon>Alteromonas/Salinimonas group</taxon>
        <taxon>Alteromonas</taxon>
    </lineage>
</organism>
<dbReference type="PANTHER" id="PTHR43311">
    <property type="entry name" value="GLUTAMATE--TRNA LIGASE"/>
    <property type="match status" value="1"/>
</dbReference>
<dbReference type="NCBIfam" id="TIGR03838">
    <property type="entry name" value="queuosine_YadB"/>
    <property type="match status" value="1"/>
</dbReference>
<dbReference type="InterPro" id="IPR000924">
    <property type="entry name" value="Glu/Gln-tRNA-synth"/>
</dbReference>
<dbReference type="EMBL" id="JAAAWO010000008">
    <property type="protein sequence ID" value="NDW16141.1"/>
    <property type="molecule type" value="Genomic_DNA"/>
</dbReference>
<dbReference type="GO" id="GO:0006400">
    <property type="term" value="P:tRNA modification"/>
    <property type="evidence" value="ECO:0007669"/>
    <property type="project" value="InterPro"/>
</dbReference>
<dbReference type="GO" id="GO:0005829">
    <property type="term" value="C:cytosol"/>
    <property type="evidence" value="ECO:0007669"/>
    <property type="project" value="TreeGrafter"/>
</dbReference>
<proteinExistence type="inferred from homology"/>
<dbReference type="GO" id="GO:0005524">
    <property type="term" value="F:ATP binding"/>
    <property type="evidence" value="ECO:0007669"/>
    <property type="project" value="UniProtKB-KW"/>
</dbReference>
<keyword evidence="2" id="KW-0479">Metal-binding</keyword>
<dbReference type="GO" id="GO:0004818">
    <property type="term" value="F:glutamate-tRNA ligase activity"/>
    <property type="evidence" value="ECO:0007669"/>
    <property type="project" value="TreeGrafter"/>
</dbReference>
<dbReference type="NCBIfam" id="NF004314">
    <property type="entry name" value="PRK05710.1-3"/>
    <property type="match status" value="1"/>
</dbReference>
<evidence type="ECO:0000256" key="1">
    <source>
        <dbReference type="ARBA" id="ARBA00022598"/>
    </source>
</evidence>
<dbReference type="InterPro" id="IPR022380">
    <property type="entry name" value="Glu-Q_tRNA(Asp)_Synthase"/>
</dbReference>
<keyword evidence="4" id="KW-0862">Zinc</keyword>
<feature type="region of interest" description="Disordered" evidence="8">
    <location>
        <begin position="1"/>
        <end position="29"/>
    </location>
</feature>
<dbReference type="RefSeq" id="WP_163106841.1">
    <property type="nucleotide sequence ID" value="NZ_JAAAWO010000008.1"/>
</dbReference>
<dbReference type="PRINTS" id="PR00987">
    <property type="entry name" value="TRNASYNTHGLU"/>
</dbReference>
<evidence type="ECO:0000256" key="6">
    <source>
        <dbReference type="ARBA" id="ARBA00023146"/>
    </source>
</evidence>
<dbReference type="EC" id="6.1.1.-" evidence="10"/>
<keyword evidence="7" id="KW-0648">Protein biosynthesis</keyword>
<keyword evidence="6 7" id="KW-0030">Aminoacyl-tRNA synthetase</keyword>
<gene>
    <name evidence="10" type="ORF">GTQ48_11485</name>
</gene>
<comment type="caution">
    <text evidence="10">The sequence shown here is derived from an EMBL/GenBank/DDBJ whole genome shotgun (WGS) entry which is preliminary data.</text>
</comment>
<evidence type="ECO:0000256" key="2">
    <source>
        <dbReference type="ARBA" id="ARBA00022723"/>
    </source>
</evidence>
<sequence length="341" mass="38493">MPNVVKHRSNQHSNQHSKSDLDSTPKYTGRFAPSPSGQLHFGSLVTALASYLDAKHCHGKWLVRMEDIDEPRCIAGTDTAILHSLEAHGLQWDGEVMYQSQQHSRYQEVVDALLHHEQAYYCSCTRKMIKAMGGTYNGHCRDKGLTPSNDQLAIRLKLDTELASFTDLIMGEVSAPHQKLASAGHRIEDRRVEKQRVEDITIKRRDQLFSYNLVVVLDDVFQGVTHVIRGCDLIDVTPLHRCVHQSLGYQPLEYGHVPVAAIAPGRKLSKQNHATPIDNTTALENIVRALHFLGFDEVKRQDFNSIDSLLSFAVSLWDRKKVVKTPEIIVPQHESTYYSVP</sequence>
<dbReference type="PANTHER" id="PTHR43311:SF1">
    <property type="entry name" value="GLUTAMYL-Q TRNA(ASP) SYNTHETASE"/>
    <property type="match status" value="1"/>
</dbReference>
<accession>A0A6N9TG83</accession>
<evidence type="ECO:0000256" key="8">
    <source>
        <dbReference type="SAM" id="MobiDB-lite"/>
    </source>
</evidence>
<keyword evidence="1 7" id="KW-0436">Ligase</keyword>
<name>A0A6N9TG83_9ALTE</name>
<evidence type="ECO:0000259" key="9">
    <source>
        <dbReference type="Pfam" id="PF00749"/>
    </source>
</evidence>
<evidence type="ECO:0000256" key="7">
    <source>
        <dbReference type="RuleBase" id="RU363037"/>
    </source>
</evidence>
<evidence type="ECO:0000256" key="5">
    <source>
        <dbReference type="ARBA" id="ARBA00022840"/>
    </source>
</evidence>
<dbReference type="Pfam" id="PF00749">
    <property type="entry name" value="tRNA-synt_1c"/>
    <property type="match status" value="1"/>
</dbReference>
<dbReference type="InterPro" id="IPR020058">
    <property type="entry name" value="Glu/Gln-tRNA-synth_Ib_cat-dom"/>
</dbReference>
<dbReference type="AlphaFoldDB" id="A0A6N9TG83"/>
<dbReference type="Gene3D" id="3.40.50.620">
    <property type="entry name" value="HUPs"/>
    <property type="match status" value="1"/>
</dbReference>
<comment type="similarity">
    <text evidence="7">Belongs to the class-I aminoacyl-tRNA synthetase family.</text>
</comment>
<dbReference type="InterPro" id="IPR049940">
    <property type="entry name" value="GluQ/Sye"/>
</dbReference>
<keyword evidence="11" id="KW-1185">Reference proteome</keyword>
<dbReference type="GO" id="GO:0008270">
    <property type="term" value="F:zinc ion binding"/>
    <property type="evidence" value="ECO:0007669"/>
    <property type="project" value="InterPro"/>
</dbReference>
<feature type="domain" description="Glutamyl/glutaminyl-tRNA synthetase class Ib catalytic" evidence="9">
    <location>
        <begin position="29"/>
        <end position="278"/>
    </location>
</feature>
<dbReference type="InterPro" id="IPR014729">
    <property type="entry name" value="Rossmann-like_a/b/a_fold"/>
</dbReference>
<reference evidence="10 11" key="1">
    <citation type="submission" date="2020-01" db="EMBL/GenBank/DDBJ databases">
        <title>Genomes of bacteria type strains.</title>
        <authorList>
            <person name="Chen J."/>
            <person name="Zhu S."/>
            <person name="Yang J."/>
        </authorList>
    </citation>
    <scope>NUCLEOTIDE SEQUENCE [LARGE SCALE GENOMIC DNA]</scope>
    <source>
        <strain evidence="10 11">LMG 24078</strain>
    </source>
</reference>
<evidence type="ECO:0000313" key="11">
    <source>
        <dbReference type="Proteomes" id="UP000471381"/>
    </source>
</evidence>
<evidence type="ECO:0000256" key="3">
    <source>
        <dbReference type="ARBA" id="ARBA00022741"/>
    </source>
</evidence>
<feature type="compositionally biased region" description="Basic residues" evidence="8">
    <location>
        <begin position="1"/>
        <end position="10"/>
    </location>
</feature>
<dbReference type="Proteomes" id="UP000471381">
    <property type="component" value="Unassembled WGS sequence"/>
</dbReference>
<evidence type="ECO:0000256" key="4">
    <source>
        <dbReference type="ARBA" id="ARBA00022833"/>
    </source>
</evidence>
<keyword evidence="5 7" id="KW-0067">ATP-binding</keyword>
<dbReference type="SUPFAM" id="SSF52374">
    <property type="entry name" value="Nucleotidylyl transferase"/>
    <property type="match status" value="1"/>
</dbReference>
<dbReference type="GO" id="GO:0006424">
    <property type="term" value="P:glutamyl-tRNA aminoacylation"/>
    <property type="evidence" value="ECO:0007669"/>
    <property type="project" value="InterPro"/>
</dbReference>
<protein>
    <submittedName>
        <fullName evidence="10">tRNA glutamyl-Q(34) synthetase GluQRS</fullName>
        <ecNumber evidence="10">6.1.1.-</ecNumber>
    </submittedName>
</protein>